<keyword evidence="1" id="KW-0472">Membrane</keyword>
<dbReference type="AlphaFoldDB" id="A0A0P0WEV2"/>
<evidence type="ECO:0000313" key="3">
    <source>
        <dbReference type="Proteomes" id="UP000059680"/>
    </source>
</evidence>
<evidence type="ECO:0000256" key="1">
    <source>
        <dbReference type="SAM" id="Phobius"/>
    </source>
</evidence>
<reference evidence="2 3" key="3">
    <citation type="journal article" date="2013" name="Rice">
        <title>Improvement of the Oryza sativa Nipponbare reference genome using next generation sequence and optical map data.</title>
        <authorList>
            <person name="Kawahara Y."/>
            <person name="de la Bastide M."/>
            <person name="Hamilton J.P."/>
            <person name="Kanamori H."/>
            <person name="McCombie W.R."/>
            <person name="Ouyang S."/>
            <person name="Schwartz D.C."/>
            <person name="Tanaka T."/>
            <person name="Wu J."/>
            <person name="Zhou S."/>
            <person name="Childs K.L."/>
            <person name="Davidson R.M."/>
            <person name="Lin H."/>
            <person name="Quesada-Ocampo L."/>
            <person name="Vaillancourt B."/>
            <person name="Sakai H."/>
            <person name="Lee S.S."/>
            <person name="Kim J."/>
            <person name="Numa H."/>
            <person name="Itoh T."/>
            <person name="Buell C.R."/>
            <person name="Matsumoto T."/>
        </authorList>
    </citation>
    <scope>NUCLEOTIDE SEQUENCE [LARGE SCALE GENOMIC DNA]</scope>
    <source>
        <strain evidence="3">cv. Nipponbare</strain>
    </source>
</reference>
<keyword evidence="1" id="KW-0812">Transmembrane</keyword>
<reference evidence="2 3" key="2">
    <citation type="journal article" date="2013" name="Plant Cell Physiol.">
        <title>Rice Annotation Project Database (RAP-DB): an integrative and interactive database for rice genomics.</title>
        <authorList>
            <person name="Sakai H."/>
            <person name="Lee S.S."/>
            <person name="Tanaka T."/>
            <person name="Numa H."/>
            <person name="Kim J."/>
            <person name="Kawahara Y."/>
            <person name="Wakimoto H."/>
            <person name="Yang C.C."/>
            <person name="Iwamoto M."/>
            <person name="Abe T."/>
            <person name="Yamada Y."/>
            <person name="Muto A."/>
            <person name="Inokuchi H."/>
            <person name="Ikemura T."/>
            <person name="Matsumoto T."/>
            <person name="Sasaki T."/>
            <person name="Itoh T."/>
        </authorList>
    </citation>
    <scope>NUCLEOTIDE SEQUENCE [LARGE SCALE GENOMIC DNA]</scope>
    <source>
        <strain evidence="3">cv. Nipponbare</strain>
    </source>
</reference>
<keyword evidence="1" id="KW-1133">Transmembrane helix</keyword>
<organism evidence="2 3">
    <name type="scientific">Oryza sativa subsp. japonica</name>
    <name type="common">Rice</name>
    <dbReference type="NCBI Taxonomy" id="39947"/>
    <lineage>
        <taxon>Eukaryota</taxon>
        <taxon>Viridiplantae</taxon>
        <taxon>Streptophyta</taxon>
        <taxon>Embryophyta</taxon>
        <taxon>Tracheophyta</taxon>
        <taxon>Spermatophyta</taxon>
        <taxon>Magnoliopsida</taxon>
        <taxon>Liliopsida</taxon>
        <taxon>Poales</taxon>
        <taxon>Poaceae</taxon>
        <taxon>BOP clade</taxon>
        <taxon>Oryzoideae</taxon>
        <taxon>Oryzeae</taxon>
        <taxon>Oryzinae</taxon>
        <taxon>Oryza</taxon>
        <taxon>Oryza sativa</taxon>
    </lineage>
</organism>
<protein>
    <submittedName>
        <fullName evidence="2">Os04g0621900 protein</fullName>
    </submittedName>
</protein>
<evidence type="ECO:0000313" key="2">
    <source>
        <dbReference type="EMBL" id="BAS91069.1"/>
    </source>
</evidence>
<dbReference type="PaxDb" id="39947-A0A0P0WEV2"/>
<dbReference type="InParanoid" id="A0A0P0WEV2"/>
<name>A0A0P0WEV2_ORYSJ</name>
<dbReference type="Gramene" id="Os04t0621900-01">
    <property type="protein sequence ID" value="Os04t0621900-01"/>
    <property type="gene ID" value="Os04g0621900"/>
</dbReference>
<feature type="transmembrane region" description="Helical" evidence="1">
    <location>
        <begin position="21"/>
        <end position="48"/>
    </location>
</feature>
<dbReference type="EMBL" id="AP014960">
    <property type="protein sequence ID" value="BAS91069.1"/>
    <property type="molecule type" value="Genomic_DNA"/>
</dbReference>
<proteinExistence type="predicted"/>
<accession>A0A0P0WEV2</accession>
<dbReference type="Proteomes" id="UP000059680">
    <property type="component" value="Chromosome 4"/>
</dbReference>
<sequence>MIWTNIRCSFLNPTIVFRFPLYTWLALYIFLHFKCHITTCCFSGSTFFKEKYCRRVSYSVCVHIVNLFGAPWCLGTMIEIEYIPNSNEYEIFLNV</sequence>
<keyword evidence="3" id="KW-1185">Reference proteome</keyword>
<reference evidence="3" key="1">
    <citation type="journal article" date="2005" name="Nature">
        <title>The map-based sequence of the rice genome.</title>
        <authorList>
            <consortium name="International rice genome sequencing project (IRGSP)"/>
            <person name="Matsumoto T."/>
            <person name="Wu J."/>
            <person name="Kanamori H."/>
            <person name="Katayose Y."/>
            <person name="Fujisawa M."/>
            <person name="Namiki N."/>
            <person name="Mizuno H."/>
            <person name="Yamamoto K."/>
            <person name="Antonio B.A."/>
            <person name="Baba T."/>
            <person name="Sakata K."/>
            <person name="Nagamura Y."/>
            <person name="Aoki H."/>
            <person name="Arikawa K."/>
            <person name="Arita K."/>
            <person name="Bito T."/>
            <person name="Chiden Y."/>
            <person name="Fujitsuka N."/>
            <person name="Fukunaka R."/>
            <person name="Hamada M."/>
            <person name="Harada C."/>
            <person name="Hayashi A."/>
            <person name="Hijishita S."/>
            <person name="Honda M."/>
            <person name="Hosokawa S."/>
            <person name="Ichikawa Y."/>
            <person name="Idonuma A."/>
            <person name="Iijima M."/>
            <person name="Ikeda M."/>
            <person name="Ikeno M."/>
            <person name="Ito K."/>
            <person name="Ito S."/>
            <person name="Ito T."/>
            <person name="Ito Y."/>
            <person name="Ito Y."/>
            <person name="Iwabuchi A."/>
            <person name="Kamiya K."/>
            <person name="Karasawa W."/>
            <person name="Kurita K."/>
            <person name="Katagiri S."/>
            <person name="Kikuta A."/>
            <person name="Kobayashi H."/>
            <person name="Kobayashi N."/>
            <person name="Machita K."/>
            <person name="Maehara T."/>
            <person name="Masukawa M."/>
            <person name="Mizubayashi T."/>
            <person name="Mukai Y."/>
            <person name="Nagasaki H."/>
            <person name="Nagata Y."/>
            <person name="Naito S."/>
            <person name="Nakashima M."/>
            <person name="Nakama Y."/>
            <person name="Nakamichi Y."/>
            <person name="Nakamura M."/>
            <person name="Meguro A."/>
            <person name="Negishi M."/>
            <person name="Ohta I."/>
            <person name="Ohta T."/>
            <person name="Okamoto M."/>
            <person name="Ono N."/>
            <person name="Saji S."/>
            <person name="Sakaguchi M."/>
            <person name="Sakai K."/>
            <person name="Shibata M."/>
            <person name="Shimokawa T."/>
            <person name="Song J."/>
            <person name="Takazaki Y."/>
            <person name="Terasawa K."/>
            <person name="Tsugane M."/>
            <person name="Tsuji K."/>
            <person name="Ueda S."/>
            <person name="Waki K."/>
            <person name="Yamagata H."/>
            <person name="Yamamoto M."/>
            <person name="Yamamoto S."/>
            <person name="Yamane H."/>
            <person name="Yoshiki S."/>
            <person name="Yoshihara R."/>
            <person name="Yukawa K."/>
            <person name="Zhong H."/>
            <person name="Yano M."/>
            <person name="Yuan Q."/>
            <person name="Ouyang S."/>
            <person name="Liu J."/>
            <person name="Jones K.M."/>
            <person name="Gansberger K."/>
            <person name="Moffat K."/>
            <person name="Hill J."/>
            <person name="Bera J."/>
            <person name="Fadrosh D."/>
            <person name="Jin S."/>
            <person name="Johri S."/>
            <person name="Kim M."/>
            <person name="Overton L."/>
            <person name="Reardon M."/>
            <person name="Tsitrin T."/>
            <person name="Vuong H."/>
            <person name="Weaver B."/>
            <person name="Ciecko A."/>
            <person name="Tallon L."/>
            <person name="Jackson J."/>
            <person name="Pai G."/>
            <person name="Aken S.V."/>
            <person name="Utterback T."/>
            <person name="Reidmuller S."/>
            <person name="Feldblyum T."/>
            <person name="Hsiao J."/>
            <person name="Zismann V."/>
            <person name="Iobst S."/>
            <person name="de Vazeille A.R."/>
            <person name="Buell C.R."/>
            <person name="Ying K."/>
            <person name="Li Y."/>
            <person name="Lu T."/>
            <person name="Huang Y."/>
            <person name="Zhao Q."/>
            <person name="Feng Q."/>
            <person name="Zhang L."/>
            <person name="Zhu J."/>
            <person name="Weng Q."/>
            <person name="Mu J."/>
            <person name="Lu Y."/>
            <person name="Fan D."/>
            <person name="Liu Y."/>
            <person name="Guan J."/>
            <person name="Zhang Y."/>
            <person name="Yu S."/>
            <person name="Liu X."/>
            <person name="Zhang Y."/>
            <person name="Hong G."/>
            <person name="Han B."/>
            <person name="Choisne N."/>
            <person name="Demange N."/>
            <person name="Orjeda G."/>
            <person name="Samain S."/>
            <person name="Cattolico L."/>
            <person name="Pelletier E."/>
            <person name="Couloux A."/>
            <person name="Segurens B."/>
            <person name="Wincker P."/>
            <person name="D'Hont A."/>
            <person name="Scarpelli C."/>
            <person name="Weissenbach J."/>
            <person name="Salanoubat M."/>
            <person name="Quetier F."/>
            <person name="Yu Y."/>
            <person name="Kim H.R."/>
            <person name="Rambo T."/>
            <person name="Currie J."/>
            <person name="Collura K."/>
            <person name="Luo M."/>
            <person name="Yang T."/>
            <person name="Ammiraju J.S.S."/>
            <person name="Engler F."/>
            <person name="Soderlund C."/>
            <person name="Wing R.A."/>
            <person name="Palmer L.E."/>
            <person name="de la Bastide M."/>
            <person name="Spiegel L."/>
            <person name="Nascimento L."/>
            <person name="Zutavern T."/>
            <person name="O'Shaughnessy A."/>
            <person name="Dike S."/>
            <person name="Dedhia N."/>
            <person name="Preston R."/>
            <person name="Balija V."/>
            <person name="McCombie W.R."/>
            <person name="Chow T."/>
            <person name="Chen H."/>
            <person name="Chung M."/>
            <person name="Chen C."/>
            <person name="Shaw J."/>
            <person name="Wu H."/>
            <person name="Hsiao K."/>
            <person name="Chao Y."/>
            <person name="Chu M."/>
            <person name="Cheng C."/>
            <person name="Hour A."/>
            <person name="Lee P."/>
            <person name="Lin S."/>
            <person name="Lin Y."/>
            <person name="Liou J."/>
            <person name="Liu S."/>
            <person name="Hsing Y."/>
            <person name="Raghuvanshi S."/>
            <person name="Mohanty A."/>
            <person name="Bharti A.K."/>
            <person name="Gaur A."/>
            <person name="Gupta V."/>
            <person name="Kumar D."/>
            <person name="Ravi V."/>
            <person name="Vij S."/>
            <person name="Kapur A."/>
            <person name="Khurana P."/>
            <person name="Khurana P."/>
            <person name="Khurana J.P."/>
            <person name="Tyagi A.K."/>
            <person name="Gaikwad K."/>
            <person name="Singh A."/>
            <person name="Dalal V."/>
            <person name="Srivastava S."/>
            <person name="Dixit A."/>
            <person name="Pal A.K."/>
            <person name="Ghazi I.A."/>
            <person name="Yadav M."/>
            <person name="Pandit A."/>
            <person name="Bhargava A."/>
            <person name="Sureshbabu K."/>
            <person name="Batra K."/>
            <person name="Sharma T.R."/>
            <person name="Mohapatra T."/>
            <person name="Singh N.K."/>
            <person name="Messing J."/>
            <person name="Nelson A.B."/>
            <person name="Fuks G."/>
            <person name="Kavchok S."/>
            <person name="Keizer G."/>
            <person name="Linton E."/>
            <person name="Llaca V."/>
            <person name="Song R."/>
            <person name="Tanyolac B."/>
            <person name="Young S."/>
            <person name="Ho-Il K."/>
            <person name="Hahn J.H."/>
            <person name="Sangsakoo G."/>
            <person name="Vanavichit A."/>
            <person name="de Mattos Luiz.A.T."/>
            <person name="Zimmer P.D."/>
            <person name="Malone G."/>
            <person name="Dellagostin O."/>
            <person name="de Oliveira A.C."/>
            <person name="Bevan M."/>
            <person name="Bancroft I."/>
            <person name="Minx P."/>
            <person name="Cordum H."/>
            <person name="Wilson R."/>
            <person name="Cheng Z."/>
            <person name="Jin W."/>
            <person name="Jiang J."/>
            <person name="Leong S.A."/>
            <person name="Iwama H."/>
            <person name="Gojobori T."/>
            <person name="Itoh T."/>
            <person name="Niimura Y."/>
            <person name="Fujii Y."/>
            <person name="Habara T."/>
            <person name="Sakai H."/>
            <person name="Sato Y."/>
            <person name="Wilson G."/>
            <person name="Kumar K."/>
            <person name="McCouch S."/>
            <person name="Juretic N."/>
            <person name="Hoen D."/>
            <person name="Wright S."/>
            <person name="Bruskiewich R."/>
            <person name="Bureau T."/>
            <person name="Miyao A."/>
            <person name="Hirochika H."/>
            <person name="Nishikawa T."/>
            <person name="Kadowaki K."/>
            <person name="Sugiura M."/>
            <person name="Burr B."/>
            <person name="Sasaki T."/>
        </authorList>
    </citation>
    <scope>NUCLEOTIDE SEQUENCE [LARGE SCALE GENOMIC DNA]</scope>
    <source>
        <strain evidence="3">cv. Nipponbare</strain>
    </source>
</reference>
<gene>
    <name evidence="2" type="ordered locus">Os04g0621900</name>
    <name evidence="2" type="ORF">OSNPB_040621900</name>
</gene>